<evidence type="ECO:0000313" key="2">
    <source>
        <dbReference type="Proteomes" id="UP001232992"/>
    </source>
</evidence>
<gene>
    <name evidence="1" type="ORF">PMH09_12040</name>
</gene>
<proteinExistence type="predicted"/>
<dbReference type="RefSeq" id="WP_283758568.1">
    <property type="nucleotide sequence ID" value="NZ_JAQOSQ010000011.1"/>
</dbReference>
<reference evidence="1 2" key="1">
    <citation type="submission" date="2023-01" db="EMBL/GenBank/DDBJ databases">
        <title>Novel diversity within Roseofilum (Cyanobacteria; Desertifilaceae) from marine benthic mats with descriptions of four novel species.</title>
        <authorList>
            <person name="Wang Y."/>
            <person name="Berthold D.E."/>
            <person name="Hu J."/>
            <person name="Lefler F.W."/>
            <person name="Laughinghouse H.D. IV."/>
        </authorList>
    </citation>
    <scope>NUCLEOTIDE SEQUENCE [LARGE SCALE GENOMIC DNA]</scope>
    <source>
        <strain evidence="1 2">BLCC-M143</strain>
    </source>
</reference>
<evidence type="ECO:0000313" key="1">
    <source>
        <dbReference type="EMBL" id="MDJ1183915.1"/>
    </source>
</evidence>
<keyword evidence="2" id="KW-1185">Reference proteome</keyword>
<accession>A0ABT7BXK2</accession>
<sequence>MTPDNINSVLGQRFGDRLTQVNPTSWQINQDELRLLVLLSEDQSWLIALVTIAPLPEAQPFLEEILNANFETTQETRYALHQGVLWGVYRHRLDSLLEAEFTDAIAHLLELQEQGLDRFFQAQVEKQIRAIIQASKAQGQTLETTLQTLTRFYEEGIMGELSQNAAQRERILGAWRAQLERLWPEVNG</sequence>
<protein>
    <submittedName>
        <fullName evidence="1">CesT family type III secretion system chaperone</fullName>
    </submittedName>
</protein>
<dbReference type="Gene3D" id="3.30.1460.10">
    <property type="match status" value="1"/>
</dbReference>
<comment type="caution">
    <text evidence="1">The sequence shown here is derived from an EMBL/GenBank/DDBJ whole genome shotgun (WGS) entry which is preliminary data.</text>
</comment>
<dbReference type="SUPFAM" id="SSF69635">
    <property type="entry name" value="Type III secretory system chaperone-like"/>
    <property type="match status" value="1"/>
</dbReference>
<dbReference type="EMBL" id="JAQOSQ010000011">
    <property type="protein sequence ID" value="MDJ1183915.1"/>
    <property type="molecule type" value="Genomic_DNA"/>
</dbReference>
<organism evidence="1 2">
    <name type="scientific">Roseofilum casamattae BLCC-M143</name>
    <dbReference type="NCBI Taxonomy" id="3022442"/>
    <lineage>
        <taxon>Bacteria</taxon>
        <taxon>Bacillati</taxon>
        <taxon>Cyanobacteriota</taxon>
        <taxon>Cyanophyceae</taxon>
        <taxon>Desertifilales</taxon>
        <taxon>Desertifilaceae</taxon>
        <taxon>Roseofilum</taxon>
        <taxon>Roseofilum casamattae</taxon>
    </lineage>
</organism>
<dbReference type="Proteomes" id="UP001232992">
    <property type="component" value="Unassembled WGS sequence"/>
</dbReference>
<name>A0ABT7BXK2_9CYAN</name>